<protein>
    <submittedName>
        <fullName evidence="1">Uncharacterized protein</fullName>
    </submittedName>
</protein>
<evidence type="ECO:0000313" key="2">
    <source>
        <dbReference type="Proteomes" id="UP001194468"/>
    </source>
</evidence>
<keyword evidence="2" id="KW-1185">Reference proteome</keyword>
<accession>A0AAD4C3H2</accession>
<gene>
    <name evidence="1" type="ORF">L210DRAFT_3525354</name>
</gene>
<dbReference type="AlphaFoldDB" id="A0AAD4C3H2"/>
<organism evidence="1 2">
    <name type="scientific">Boletus edulis BED1</name>
    <dbReference type="NCBI Taxonomy" id="1328754"/>
    <lineage>
        <taxon>Eukaryota</taxon>
        <taxon>Fungi</taxon>
        <taxon>Dikarya</taxon>
        <taxon>Basidiomycota</taxon>
        <taxon>Agaricomycotina</taxon>
        <taxon>Agaricomycetes</taxon>
        <taxon>Agaricomycetidae</taxon>
        <taxon>Boletales</taxon>
        <taxon>Boletineae</taxon>
        <taxon>Boletaceae</taxon>
        <taxon>Boletoideae</taxon>
        <taxon>Boletus</taxon>
    </lineage>
</organism>
<dbReference type="Proteomes" id="UP001194468">
    <property type="component" value="Unassembled WGS sequence"/>
</dbReference>
<comment type="caution">
    <text evidence="1">The sequence shown here is derived from an EMBL/GenBank/DDBJ whole genome shotgun (WGS) entry which is preliminary data.</text>
</comment>
<name>A0AAD4C3H2_BOLED</name>
<reference evidence="1" key="1">
    <citation type="submission" date="2019-10" db="EMBL/GenBank/DDBJ databases">
        <authorList>
            <consortium name="DOE Joint Genome Institute"/>
            <person name="Kuo A."/>
            <person name="Miyauchi S."/>
            <person name="Kiss E."/>
            <person name="Drula E."/>
            <person name="Kohler A."/>
            <person name="Sanchez-Garcia M."/>
            <person name="Andreopoulos B."/>
            <person name="Barry K.W."/>
            <person name="Bonito G."/>
            <person name="Buee M."/>
            <person name="Carver A."/>
            <person name="Chen C."/>
            <person name="Cichocki N."/>
            <person name="Clum A."/>
            <person name="Culley D."/>
            <person name="Crous P.W."/>
            <person name="Fauchery L."/>
            <person name="Girlanda M."/>
            <person name="Hayes R."/>
            <person name="Keri Z."/>
            <person name="LaButti K."/>
            <person name="Lipzen A."/>
            <person name="Lombard V."/>
            <person name="Magnuson J."/>
            <person name="Maillard F."/>
            <person name="Morin E."/>
            <person name="Murat C."/>
            <person name="Nolan M."/>
            <person name="Ohm R."/>
            <person name="Pangilinan J."/>
            <person name="Pereira M."/>
            <person name="Perotto S."/>
            <person name="Peter M."/>
            <person name="Riley R."/>
            <person name="Sitrit Y."/>
            <person name="Stielow B."/>
            <person name="Szollosi G."/>
            <person name="Zifcakova L."/>
            <person name="Stursova M."/>
            <person name="Spatafora J.W."/>
            <person name="Tedersoo L."/>
            <person name="Vaario L.-M."/>
            <person name="Yamada A."/>
            <person name="Yan M."/>
            <person name="Wang P."/>
            <person name="Xu J."/>
            <person name="Bruns T."/>
            <person name="Baldrian P."/>
            <person name="Vilgalys R."/>
            <person name="Henrissat B."/>
            <person name="Grigoriev I.V."/>
            <person name="Hibbett D."/>
            <person name="Nagy L.G."/>
            <person name="Martin F.M."/>
        </authorList>
    </citation>
    <scope>NUCLEOTIDE SEQUENCE</scope>
    <source>
        <strain evidence="1">BED1</strain>
    </source>
</reference>
<sequence>MMSGARGCFNCGGCAWRFRVVRLAFSPVTLVVGDEDHVYLAISPTPPSVLSTLSSFICVLSGADVDRCVLFFAFHIVPMTNFGHQAANCPKAGTPTW</sequence>
<proteinExistence type="predicted"/>
<reference evidence="1" key="2">
    <citation type="journal article" date="2020" name="Nat. Commun.">
        <title>Large-scale genome sequencing of mycorrhizal fungi provides insights into the early evolution of symbiotic traits.</title>
        <authorList>
            <person name="Miyauchi S."/>
            <person name="Kiss E."/>
            <person name="Kuo A."/>
            <person name="Drula E."/>
            <person name="Kohler A."/>
            <person name="Sanchez-Garcia M."/>
            <person name="Morin E."/>
            <person name="Andreopoulos B."/>
            <person name="Barry K.W."/>
            <person name="Bonito G."/>
            <person name="Buee M."/>
            <person name="Carver A."/>
            <person name="Chen C."/>
            <person name="Cichocki N."/>
            <person name="Clum A."/>
            <person name="Culley D."/>
            <person name="Crous P.W."/>
            <person name="Fauchery L."/>
            <person name="Girlanda M."/>
            <person name="Hayes R.D."/>
            <person name="Keri Z."/>
            <person name="LaButti K."/>
            <person name="Lipzen A."/>
            <person name="Lombard V."/>
            <person name="Magnuson J."/>
            <person name="Maillard F."/>
            <person name="Murat C."/>
            <person name="Nolan M."/>
            <person name="Ohm R.A."/>
            <person name="Pangilinan J."/>
            <person name="Pereira M.F."/>
            <person name="Perotto S."/>
            <person name="Peter M."/>
            <person name="Pfister S."/>
            <person name="Riley R."/>
            <person name="Sitrit Y."/>
            <person name="Stielow J.B."/>
            <person name="Szollosi G."/>
            <person name="Zifcakova L."/>
            <person name="Stursova M."/>
            <person name="Spatafora J.W."/>
            <person name="Tedersoo L."/>
            <person name="Vaario L.M."/>
            <person name="Yamada A."/>
            <person name="Yan M."/>
            <person name="Wang P."/>
            <person name="Xu J."/>
            <person name="Bruns T."/>
            <person name="Baldrian P."/>
            <person name="Vilgalys R."/>
            <person name="Dunand C."/>
            <person name="Henrissat B."/>
            <person name="Grigoriev I.V."/>
            <person name="Hibbett D."/>
            <person name="Nagy L.G."/>
            <person name="Martin F.M."/>
        </authorList>
    </citation>
    <scope>NUCLEOTIDE SEQUENCE</scope>
    <source>
        <strain evidence="1">BED1</strain>
    </source>
</reference>
<dbReference type="EMBL" id="WHUW01000004">
    <property type="protein sequence ID" value="KAF8447242.1"/>
    <property type="molecule type" value="Genomic_DNA"/>
</dbReference>
<evidence type="ECO:0000313" key="1">
    <source>
        <dbReference type="EMBL" id="KAF8447242.1"/>
    </source>
</evidence>